<dbReference type="SUPFAM" id="SSF74650">
    <property type="entry name" value="Galactose mutarotase-like"/>
    <property type="match status" value="1"/>
</dbReference>
<dbReference type="EMBL" id="JBHFNT010000067">
    <property type="protein sequence ID" value="MFB2834441.1"/>
    <property type="molecule type" value="Genomic_DNA"/>
</dbReference>
<protein>
    <submittedName>
        <fullName evidence="1">Aldose epimerase</fullName>
    </submittedName>
</protein>
<keyword evidence="2" id="KW-1185">Reference proteome</keyword>
<accession>A0ABV4WH85</accession>
<dbReference type="InterPro" id="IPR014718">
    <property type="entry name" value="GH-type_carb-bd"/>
</dbReference>
<name>A0ABV4WH85_9CYAN</name>
<dbReference type="Pfam" id="PF01263">
    <property type="entry name" value="Aldose_epim"/>
    <property type="match status" value="1"/>
</dbReference>
<reference evidence="1 2" key="1">
    <citation type="submission" date="2024-09" db="EMBL/GenBank/DDBJ databases">
        <title>Floridaenema gen nov. (Aerosakkonemataceae, Aerosakkonematales ord. nov., Cyanobacteria) from benthic tropical and subtropical fresh waters, with the description of four new species.</title>
        <authorList>
            <person name="Moretto J.A."/>
            <person name="Berthold D.E."/>
            <person name="Lefler F.W."/>
            <person name="Huang I.-S."/>
            <person name="Laughinghouse H. IV."/>
        </authorList>
    </citation>
    <scope>NUCLEOTIDE SEQUENCE [LARGE SCALE GENOMIC DNA]</scope>
    <source>
        <strain evidence="1 2">BLCC-F167</strain>
    </source>
</reference>
<dbReference type="RefSeq" id="WP_413276875.1">
    <property type="nucleotide sequence ID" value="NZ_JBHFNT010000067.1"/>
</dbReference>
<dbReference type="CDD" id="cd09025">
    <property type="entry name" value="Aldose_epim_Slr1438"/>
    <property type="match status" value="1"/>
</dbReference>
<gene>
    <name evidence="1" type="ORF">ACE1CA_07890</name>
</gene>
<comment type="caution">
    <text evidence="1">The sequence shown here is derived from an EMBL/GenBank/DDBJ whole genome shotgun (WGS) entry which is preliminary data.</text>
</comment>
<organism evidence="1 2">
    <name type="scientific">Floridaenema evergladense BLCC-F167</name>
    <dbReference type="NCBI Taxonomy" id="3153639"/>
    <lineage>
        <taxon>Bacteria</taxon>
        <taxon>Bacillati</taxon>
        <taxon>Cyanobacteriota</taxon>
        <taxon>Cyanophyceae</taxon>
        <taxon>Oscillatoriophycideae</taxon>
        <taxon>Aerosakkonematales</taxon>
        <taxon>Aerosakkonemataceae</taxon>
        <taxon>Floridanema</taxon>
        <taxon>Floridanema evergladense</taxon>
    </lineage>
</organism>
<dbReference type="PANTHER" id="PTHR11122:SF13">
    <property type="entry name" value="GLUCOSE-6-PHOSPHATE 1-EPIMERASE"/>
    <property type="match status" value="1"/>
</dbReference>
<dbReference type="InterPro" id="IPR011013">
    <property type="entry name" value="Gal_mutarotase_sf_dom"/>
</dbReference>
<proteinExistence type="predicted"/>
<evidence type="ECO:0000313" key="2">
    <source>
        <dbReference type="Proteomes" id="UP001576780"/>
    </source>
</evidence>
<sequence length="292" mass="33680">MEFAIDIQQQQYKTYILTDHHAQSRVEVVPERGGIVTRWQLQDQEIFYLDTERFTNPNLSVRGGIPILFPICGNLPDDTYTIHEKEYKLKQHGFARELPWQVIDQQTQESASITLLLESNDQTKQVYPFDFKVTFTYQLKGNTLEIRQSYTNNSSESMPFSTGLHPYFAVTDTEKNQLEFQIPSTQYQEKQNPTIQNFSGSFDFESDEIDVAFRDLTDVSASVTDKSRNLHLHLSYDNSYSRIVFWAVKGKDFYCLEPWSAPRNAMNTGEHLIILEPGASIETVVALTVTFS</sequence>
<dbReference type="InterPro" id="IPR008183">
    <property type="entry name" value="Aldose_1/G6P_1-epimerase"/>
</dbReference>
<dbReference type="Proteomes" id="UP001576780">
    <property type="component" value="Unassembled WGS sequence"/>
</dbReference>
<dbReference type="PANTHER" id="PTHR11122">
    <property type="entry name" value="APOSPORY-ASSOCIATED PROTEIN C-RELATED"/>
    <property type="match status" value="1"/>
</dbReference>
<evidence type="ECO:0000313" key="1">
    <source>
        <dbReference type="EMBL" id="MFB2834441.1"/>
    </source>
</evidence>
<dbReference type="Gene3D" id="2.70.98.10">
    <property type="match status" value="1"/>
</dbReference>